<feature type="region of interest" description="Disordered" evidence="1">
    <location>
        <begin position="433"/>
        <end position="499"/>
    </location>
</feature>
<name>A0A2V5HBX7_ASPV1</name>
<dbReference type="EMBL" id="KZ825136">
    <property type="protein sequence ID" value="PYI19304.1"/>
    <property type="molecule type" value="Genomic_DNA"/>
</dbReference>
<organism evidence="2 3">
    <name type="scientific">Aspergillus violaceofuscus (strain CBS 115571)</name>
    <dbReference type="NCBI Taxonomy" id="1450538"/>
    <lineage>
        <taxon>Eukaryota</taxon>
        <taxon>Fungi</taxon>
        <taxon>Dikarya</taxon>
        <taxon>Ascomycota</taxon>
        <taxon>Pezizomycotina</taxon>
        <taxon>Eurotiomycetes</taxon>
        <taxon>Eurotiomycetidae</taxon>
        <taxon>Eurotiales</taxon>
        <taxon>Aspergillaceae</taxon>
        <taxon>Aspergillus</taxon>
    </lineage>
</organism>
<feature type="compositionally biased region" description="Polar residues" evidence="1">
    <location>
        <begin position="482"/>
        <end position="499"/>
    </location>
</feature>
<dbReference type="OMA" id="CQQQMEG"/>
<feature type="compositionally biased region" description="Low complexity" evidence="1">
    <location>
        <begin position="467"/>
        <end position="480"/>
    </location>
</feature>
<feature type="compositionally biased region" description="Low complexity" evidence="1">
    <location>
        <begin position="445"/>
        <end position="456"/>
    </location>
</feature>
<gene>
    <name evidence="2" type="ORF">BO99DRAFT_443273</name>
</gene>
<proteinExistence type="predicted"/>
<sequence>MRDPLEDVTVWVLSSDAARPHEPFPSTHHPTHSSIAPRPNLKDMSQLSSPSTVRSVTVTKISAVLVSLYTRDEIIDKSSEHFRKSTAEEPCIQTDIDPSKLGPSLKLEYPEAELHHSPKCEIPQDEQTVIDLGLQPSIEMPDSPASRPVNKRVARCVSNTVDWDEDLRPSNEPGEVTAYRGSTEATSVPSPLPGDTYTFNDSHKPRGATSASKGKAKRKKPSTGRLSTTAQRTVSKKTNPKKRGAPESDEAGKDKKLGNRRKRLIVTLRHVGSSRSAGTESPRALLGDKASVDAMLSPAVTEKHLETLLSDKENMNSILSIVQIPGFDGSDGIELHRSGLQGESIEGIIAPITRSQSLECLGEGQAHPVEGSSAAIYTIGTMTDKSLHNKSDELENLTSNDNSPPIHPESSMAFLEDRSWKAQGIGTEIIHHGPMSIESDPEGISSSLSTSPSVTSDETPLREHRTQSSSQESLSAEAVSISRCSPQRTPRNTIVDTNGSPRLLSEKYKEHYKTQILVLDDAVSPSEFYRGHTTGEGPASFANRLKLCAARDDRPEISGPIQKTAVQKMLLETSESLNRHIESENTTISEVFESFRKSCHDMLDQLSEAQEARIRLCQQQMEGIRKHHSKICEELVHRMERDEQRFQKLLDIT</sequence>
<accession>A0A2V5HBX7</accession>
<dbReference type="Proteomes" id="UP000249829">
    <property type="component" value="Unassembled WGS sequence"/>
</dbReference>
<evidence type="ECO:0000313" key="3">
    <source>
        <dbReference type="Proteomes" id="UP000249829"/>
    </source>
</evidence>
<dbReference type="AlphaFoldDB" id="A0A2V5HBX7"/>
<protein>
    <submittedName>
        <fullName evidence="2">Uncharacterized protein</fullName>
    </submittedName>
</protein>
<dbReference type="STRING" id="1450538.A0A2V5HBX7"/>
<feature type="compositionally biased region" description="Basic and acidic residues" evidence="1">
    <location>
        <begin position="244"/>
        <end position="257"/>
    </location>
</feature>
<feature type="region of interest" description="Disordered" evidence="1">
    <location>
        <begin position="16"/>
        <end position="48"/>
    </location>
</feature>
<evidence type="ECO:0000313" key="2">
    <source>
        <dbReference type="EMBL" id="PYI19304.1"/>
    </source>
</evidence>
<reference evidence="2 3" key="1">
    <citation type="submission" date="2018-02" db="EMBL/GenBank/DDBJ databases">
        <title>The genomes of Aspergillus section Nigri reveals drivers in fungal speciation.</title>
        <authorList>
            <consortium name="DOE Joint Genome Institute"/>
            <person name="Vesth T.C."/>
            <person name="Nybo J."/>
            <person name="Theobald S."/>
            <person name="Brandl J."/>
            <person name="Frisvad J.C."/>
            <person name="Nielsen K.F."/>
            <person name="Lyhne E.K."/>
            <person name="Kogle M.E."/>
            <person name="Kuo A."/>
            <person name="Riley R."/>
            <person name="Clum A."/>
            <person name="Nolan M."/>
            <person name="Lipzen A."/>
            <person name="Salamov A."/>
            <person name="Henrissat B."/>
            <person name="Wiebenga A."/>
            <person name="De vries R.P."/>
            <person name="Grigoriev I.V."/>
            <person name="Mortensen U.H."/>
            <person name="Andersen M.R."/>
            <person name="Baker S.E."/>
        </authorList>
    </citation>
    <scope>NUCLEOTIDE SEQUENCE [LARGE SCALE GENOMIC DNA]</scope>
    <source>
        <strain evidence="2 3">CBS 115571</strain>
    </source>
</reference>
<keyword evidence="3" id="KW-1185">Reference proteome</keyword>
<feature type="compositionally biased region" description="Polar residues" evidence="1">
    <location>
        <begin position="224"/>
        <end position="233"/>
    </location>
</feature>
<evidence type="ECO:0000256" key="1">
    <source>
        <dbReference type="SAM" id="MobiDB-lite"/>
    </source>
</evidence>
<feature type="compositionally biased region" description="Basic residues" evidence="1">
    <location>
        <begin position="234"/>
        <end position="243"/>
    </location>
</feature>
<feature type="region of interest" description="Disordered" evidence="1">
    <location>
        <begin position="164"/>
        <end position="283"/>
    </location>
</feature>